<proteinExistence type="predicted"/>
<reference evidence="1 2" key="1">
    <citation type="journal article" date="2016" name="Mol. Biol. Evol.">
        <title>Comparative Genomics of Early-Diverging Mushroom-Forming Fungi Provides Insights into the Origins of Lignocellulose Decay Capabilities.</title>
        <authorList>
            <person name="Nagy L.G."/>
            <person name="Riley R."/>
            <person name="Tritt A."/>
            <person name="Adam C."/>
            <person name="Daum C."/>
            <person name="Floudas D."/>
            <person name="Sun H."/>
            <person name="Yadav J.S."/>
            <person name="Pangilinan J."/>
            <person name="Larsson K.H."/>
            <person name="Matsuura K."/>
            <person name="Barry K."/>
            <person name="Labutti K."/>
            <person name="Kuo R."/>
            <person name="Ohm R.A."/>
            <person name="Bhattacharya S.S."/>
            <person name="Shirouzu T."/>
            <person name="Yoshinaga Y."/>
            <person name="Martin F.M."/>
            <person name="Grigoriev I.V."/>
            <person name="Hibbett D.S."/>
        </authorList>
    </citation>
    <scope>NUCLEOTIDE SEQUENCE [LARGE SCALE GENOMIC DNA]</scope>
    <source>
        <strain evidence="1 2">L-15889</strain>
    </source>
</reference>
<gene>
    <name evidence="1" type="ORF">DAEQUDRAFT_514223</name>
</gene>
<organism evidence="1 2">
    <name type="scientific">Daedalea quercina L-15889</name>
    <dbReference type="NCBI Taxonomy" id="1314783"/>
    <lineage>
        <taxon>Eukaryota</taxon>
        <taxon>Fungi</taxon>
        <taxon>Dikarya</taxon>
        <taxon>Basidiomycota</taxon>
        <taxon>Agaricomycotina</taxon>
        <taxon>Agaricomycetes</taxon>
        <taxon>Polyporales</taxon>
        <taxon>Fomitopsis</taxon>
    </lineage>
</organism>
<accession>A0A165MI11</accession>
<sequence>MRLLHRRGQLQIAFEAPREHVQSCRAKGENQFVYSVFVNERFRRRPLKRIAMSRPIERWVKLAEFMPIEAKPEWYRAEDYTPWEGEQWSGTYQGEDDERSRRKRGGGISRMILVVIAPSCVRICREKQCQLLSAPMNNEVGDTGRAGLIHGAS</sequence>
<evidence type="ECO:0000313" key="2">
    <source>
        <dbReference type="Proteomes" id="UP000076727"/>
    </source>
</evidence>
<dbReference type="AlphaFoldDB" id="A0A165MI11"/>
<dbReference type="OrthoDB" id="2801531at2759"/>
<dbReference type="Proteomes" id="UP000076727">
    <property type="component" value="Unassembled WGS sequence"/>
</dbReference>
<evidence type="ECO:0000313" key="1">
    <source>
        <dbReference type="EMBL" id="KZT65706.1"/>
    </source>
</evidence>
<dbReference type="EMBL" id="KV429101">
    <property type="protein sequence ID" value="KZT65706.1"/>
    <property type="molecule type" value="Genomic_DNA"/>
</dbReference>
<keyword evidence="2" id="KW-1185">Reference proteome</keyword>
<name>A0A165MI11_9APHY</name>
<protein>
    <submittedName>
        <fullName evidence="1">Uncharacterized protein</fullName>
    </submittedName>
</protein>